<dbReference type="EMBL" id="MN740593">
    <property type="protein sequence ID" value="QHS77774.1"/>
    <property type="molecule type" value="Genomic_DNA"/>
</dbReference>
<name>A0A6C0ADH1_9ZZZZ</name>
<dbReference type="AlphaFoldDB" id="A0A6C0ADH1"/>
<reference evidence="1" key="1">
    <citation type="journal article" date="2020" name="Nature">
        <title>Giant virus diversity and host interactions through global metagenomics.</title>
        <authorList>
            <person name="Schulz F."/>
            <person name="Roux S."/>
            <person name="Paez-Espino D."/>
            <person name="Jungbluth S."/>
            <person name="Walsh D.A."/>
            <person name="Denef V.J."/>
            <person name="McMahon K.D."/>
            <person name="Konstantinidis K.T."/>
            <person name="Eloe-Fadrosh E.A."/>
            <person name="Kyrpides N.C."/>
            <person name="Woyke T."/>
        </authorList>
    </citation>
    <scope>NUCLEOTIDE SEQUENCE</scope>
    <source>
        <strain evidence="1">GVMAG-S-1021933-23</strain>
    </source>
</reference>
<accession>A0A6C0ADH1</accession>
<proteinExistence type="predicted"/>
<protein>
    <submittedName>
        <fullName evidence="1">Uncharacterized protein</fullName>
    </submittedName>
</protein>
<evidence type="ECO:0000313" key="1">
    <source>
        <dbReference type="EMBL" id="QHS77774.1"/>
    </source>
</evidence>
<sequence length="91" mass="11124">MKNKLNIEKNKNLFIILECIEQKSYLKFNSYYYNNIDFDDLNHQIPNNDDPYKWIEFLSEYLDYDIIEIKKASNVITIQELQDKINFTLNY</sequence>
<organism evidence="1">
    <name type="scientific">viral metagenome</name>
    <dbReference type="NCBI Taxonomy" id="1070528"/>
    <lineage>
        <taxon>unclassified sequences</taxon>
        <taxon>metagenomes</taxon>
        <taxon>organismal metagenomes</taxon>
    </lineage>
</organism>